<dbReference type="Gene3D" id="1.10.10.60">
    <property type="entry name" value="Homeodomain-like"/>
    <property type="match status" value="1"/>
</dbReference>
<reference evidence="7 8" key="1">
    <citation type="journal article" date="2013" name="Genome Announc.">
        <title>Draft Genome Sequence of a Highly Flagellated, Fast-Swimming Archaeon, Methanocaldococcus villosus Strain KIN24-T80 (DSM 22612).</title>
        <authorList>
            <person name="Thennarasu S."/>
            <person name="Polireddy D."/>
            <person name="Antony A."/>
            <person name="Yada M.R."/>
            <person name="Algarawi S."/>
            <person name="Sivakumar N."/>
        </authorList>
    </citation>
    <scope>NUCLEOTIDE SEQUENCE [LARGE SCALE GENOMIC DNA]</scope>
    <source>
        <strain evidence="7 8">KIN24-T80</strain>
    </source>
</reference>
<keyword evidence="3 6" id="KW-0479">Metal-binding</keyword>
<dbReference type="STRING" id="1069083.GCA_000371805_00495"/>
<keyword evidence="6" id="KW-0963">Cytoplasm</keyword>
<dbReference type="Pfam" id="PF01194">
    <property type="entry name" value="RNA_pol_N"/>
    <property type="match status" value="1"/>
</dbReference>
<keyword evidence="5 6" id="KW-0804">Transcription</keyword>
<keyword evidence="2 6" id="KW-0548">Nucleotidyltransferase</keyword>
<dbReference type="RefSeq" id="WP_004592105.1">
    <property type="nucleotide sequence ID" value="NZ_APMM01000031.1"/>
</dbReference>
<accession>N6VXV3</accession>
<comment type="similarity">
    <text evidence="6">Belongs to the archaeal Rpo10/eukaryotic RPB10 RNA polymerase subunit family.</text>
</comment>
<gene>
    <name evidence="6" type="primary">rpo10</name>
    <name evidence="6" type="synonym">rpoN</name>
    <name evidence="7" type="ORF">J422_04975</name>
</gene>
<dbReference type="OrthoDB" id="371754at2157"/>
<comment type="cofactor">
    <cofactor evidence="6">
        <name>Zn(2+)</name>
        <dbReference type="ChEBI" id="CHEBI:29105"/>
    </cofactor>
    <text evidence="6">Binds 1 zinc ion.</text>
</comment>
<feature type="binding site" evidence="6">
    <location>
        <position position="44"/>
    </location>
    <ligand>
        <name>Zn(2+)</name>
        <dbReference type="ChEBI" id="CHEBI:29105"/>
    </ligand>
</feature>
<dbReference type="Proteomes" id="UP000053695">
    <property type="component" value="Unassembled WGS sequence"/>
</dbReference>
<dbReference type="InterPro" id="IPR023580">
    <property type="entry name" value="RNA_pol_su_RPB10"/>
</dbReference>
<evidence type="ECO:0000313" key="7">
    <source>
        <dbReference type="EMBL" id="ENN95967.1"/>
    </source>
</evidence>
<dbReference type="PANTHER" id="PTHR23431:SF3">
    <property type="entry name" value="DNA-DIRECTED RNA POLYMERASES I, II, AND III SUBUNIT RPABC5"/>
    <property type="match status" value="1"/>
</dbReference>
<protein>
    <recommendedName>
        <fullName evidence="6">DNA-directed RNA polymerase subunit Rpo10</fullName>
        <ecNumber evidence="6">2.7.7.6</ecNumber>
    </recommendedName>
    <alternativeName>
        <fullName evidence="6">DNA-directed RNA polymerase subunit N</fullName>
    </alternativeName>
</protein>
<evidence type="ECO:0000256" key="5">
    <source>
        <dbReference type="ARBA" id="ARBA00023163"/>
    </source>
</evidence>
<dbReference type="EC" id="2.7.7.6" evidence="6"/>
<evidence type="ECO:0000256" key="2">
    <source>
        <dbReference type="ARBA" id="ARBA00022695"/>
    </source>
</evidence>
<dbReference type="AlphaFoldDB" id="N6VXV3"/>
<dbReference type="GO" id="GO:0000428">
    <property type="term" value="C:DNA-directed RNA polymerase complex"/>
    <property type="evidence" value="ECO:0007669"/>
    <property type="project" value="UniProtKB-KW"/>
</dbReference>
<dbReference type="PIRSF" id="PIRSF005653">
    <property type="entry name" value="RNA_pol_N/8_sub"/>
    <property type="match status" value="1"/>
</dbReference>
<comment type="function">
    <text evidence="6">DNA-dependent RNA polymerase (RNAP) catalyzes the transcription of DNA into RNA using the four ribonucleoside triphosphates as substrates.</text>
</comment>
<dbReference type="PROSITE" id="PS01112">
    <property type="entry name" value="RNA_POL_N_8KD"/>
    <property type="match status" value="1"/>
</dbReference>
<dbReference type="GO" id="GO:0006351">
    <property type="term" value="P:DNA-templated transcription"/>
    <property type="evidence" value="ECO:0007669"/>
    <property type="project" value="UniProtKB-UniRule"/>
</dbReference>
<dbReference type="PATRIC" id="fig|1069083.5.peg.975"/>
<keyword evidence="4 6" id="KW-0862">Zinc</keyword>
<evidence type="ECO:0000256" key="6">
    <source>
        <dbReference type="HAMAP-Rule" id="MF_00250"/>
    </source>
</evidence>
<feature type="binding site" evidence="6">
    <location>
        <position position="7"/>
    </location>
    <ligand>
        <name>Zn(2+)</name>
        <dbReference type="ChEBI" id="CHEBI:29105"/>
    </ligand>
</feature>
<dbReference type="PANTHER" id="PTHR23431">
    <property type="entry name" value="DNA-DIRECTED RNA POLYMERASES I, II, AND III SUBUNIT RPABC5 FAMILY MEMBER"/>
    <property type="match status" value="1"/>
</dbReference>
<proteinExistence type="inferred from homology"/>
<comment type="subcellular location">
    <subcellularLocation>
        <location evidence="6">Cytoplasm</location>
    </subcellularLocation>
</comment>
<keyword evidence="1 6" id="KW-0240">DNA-directed RNA polymerase</keyword>
<dbReference type="SUPFAM" id="SSF46924">
    <property type="entry name" value="RNA polymerase subunit RPB10"/>
    <property type="match status" value="1"/>
</dbReference>
<dbReference type="GO" id="GO:0003677">
    <property type="term" value="F:DNA binding"/>
    <property type="evidence" value="ECO:0007669"/>
    <property type="project" value="InterPro"/>
</dbReference>
<dbReference type="GO" id="GO:0005737">
    <property type="term" value="C:cytoplasm"/>
    <property type="evidence" value="ECO:0007669"/>
    <property type="project" value="UniProtKB-SubCell"/>
</dbReference>
<keyword evidence="6 7" id="KW-0808">Transferase</keyword>
<comment type="caution">
    <text evidence="7">The sequence shown here is derived from an EMBL/GenBank/DDBJ whole genome shotgun (WGS) entry which is preliminary data.</text>
</comment>
<dbReference type="InterPro" id="IPR000268">
    <property type="entry name" value="RPABC5/Rpb10"/>
</dbReference>
<evidence type="ECO:0000313" key="8">
    <source>
        <dbReference type="Proteomes" id="UP000053695"/>
    </source>
</evidence>
<keyword evidence="8" id="KW-1185">Reference proteome</keyword>
<dbReference type="EMBL" id="APMM01000031">
    <property type="protein sequence ID" value="ENN95967.1"/>
    <property type="molecule type" value="Genomic_DNA"/>
</dbReference>
<feature type="binding site" evidence="6">
    <location>
        <position position="45"/>
    </location>
    <ligand>
        <name>Zn(2+)</name>
        <dbReference type="ChEBI" id="CHEBI:29105"/>
    </ligand>
</feature>
<evidence type="ECO:0000256" key="3">
    <source>
        <dbReference type="ARBA" id="ARBA00022723"/>
    </source>
</evidence>
<dbReference type="NCBIfam" id="NF003089">
    <property type="entry name" value="PRK04016.1"/>
    <property type="match status" value="1"/>
</dbReference>
<dbReference type="GO" id="GO:0003899">
    <property type="term" value="F:DNA-directed RNA polymerase activity"/>
    <property type="evidence" value="ECO:0007669"/>
    <property type="project" value="UniProtKB-UniRule"/>
</dbReference>
<feature type="binding site" evidence="6">
    <location>
        <position position="10"/>
    </location>
    <ligand>
        <name>Zn(2+)</name>
        <dbReference type="ChEBI" id="CHEBI:29105"/>
    </ligand>
</feature>
<evidence type="ECO:0000256" key="1">
    <source>
        <dbReference type="ARBA" id="ARBA00022478"/>
    </source>
</evidence>
<sequence>MMFPIRCFSCGKVIGEVFEEYKRRILNGEHPKDVLDDLGIKKYCCRRMFISYRISKDGKEIFDEIIEHDIARL</sequence>
<dbReference type="InterPro" id="IPR020789">
    <property type="entry name" value="RNA_pol_suN_Zn-BS"/>
</dbReference>
<comment type="catalytic activity">
    <reaction evidence="6">
        <text>RNA(n) + a ribonucleoside 5'-triphosphate = RNA(n+1) + diphosphate</text>
        <dbReference type="Rhea" id="RHEA:21248"/>
        <dbReference type="Rhea" id="RHEA-COMP:14527"/>
        <dbReference type="Rhea" id="RHEA-COMP:17342"/>
        <dbReference type="ChEBI" id="CHEBI:33019"/>
        <dbReference type="ChEBI" id="CHEBI:61557"/>
        <dbReference type="ChEBI" id="CHEBI:140395"/>
        <dbReference type="EC" id="2.7.7.6"/>
    </reaction>
</comment>
<name>N6VXV3_9EURY</name>
<dbReference type="GO" id="GO:0008270">
    <property type="term" value="F:zinc ion binding"/>
    <property type="evidence" value="ECO:0007669"/>
    <property type="project" value="UniProtKB-UniRule"/>
</dbReference>
<evidence type="ECO:0000256" key="4">
    <source>
        <dbReference type="ARBA" id="ARBA00022833"/>
    </source>
</evidence>
<dbReference type="HAMAP" id="MF_00250">
    <property type="entry name" value="RNApol_arch_Rpo10"/>
    <property type="match status" value="1"/>
</dbReference>
<comment type="subunit">
    <text evidence="6">Part of the RNA polymerase complex.</text>
</comment>
<organism evidence="7 8">
    <name type="scientific">Methanocaldococcus villosus KIN24-T80</name>
    <dbReference type="NCBI Taxonomy" id="1069083"/>
    <lineage>
        <taxon>Archaea</taxon>
        <taxon>Methanobacteriati</taxon>
        <taxon>Methanobacteriota</taxon>
        <taxon>Methanomada group</taxon>
        <taxon>Methanococci</taxon>
        <taxon>Methanococcales</taxon>
        <taxon>Methanocaldococcaceae</taxon>
        <taxon>Methanocaldococcus</taxon>
    </lineage>
</organism>